<evidence type="ECO:0000256" key="1">
    <source>
        <dbReference type="ARBA" id="ARBA00022490"/>
    </source>
</evidence>
<evidence type="ECO:0000313" key="8">
    <source>
        <dbReference type="EMBL" id="GIO68044.1"/>
    </source>
</evidence>
<dbReference type="Pfam" id="PF04542">
    <property type="entry name" value="Sigma70_r2"/>
    <property type="match status" value="1"/>
</dbReference>
<dbReference type="InterPro" id="IPR007627">
    <property type="entry name" value="RNA_pol_sigma70_r2"/>
</dbReference>
<evidence type="ECO:0000256" key="4">
    <source>
        <dbReference type="ARBA" id="ARBA00023125"/>
    </source>
</evidence>
<dbReference type="PANTHER" id="PTHR30385:SF6">
    <property type="entry name" value="RNA POLYMERASE SIGMA FACTOR SIGI"/>
    <property type="match status" value="1"/>
</dbReference>
<comment type="activity regulation">
    <text evidence="6">Negatively regulated by the anti-sigma-I factor RsgI.</text>
</comment>
<comment type="subunit">
    <text evidence="6">Interacts with RsgI.</text>
</comment>
<comment type="subcellular location">
    <subcellularLocation>
        <location evidence="6">Cytoplasm</location>
    </subcellularLocation>
</comment>
<dbReference type="NCBIfam" id="TIGR02937">
    <property type="entry name" value="sigma70-ECF"/>
    <property type="match status" value="1"/>
</dbReference>
<keyword evidence="1 6" id="KW-0963">Cytoplasm</keyword>
<accession>A0ABQ4LXR9</accession>
<evidence type="ECO:0000256" key="6">
    <source>
        <dbReference type="HAMAP-Rule" id="MF_02064"/>
    </source>
</evidence>
<evidence type="ECO:0000256" key="2">
    <source>
        <dbReference type="ARBA" id="ARBA00023015"/>
    </source>
</evidence>
<name>A0ABQ4LXR9_9BACL</name>
<keyword evidence="3 6" id="KW-0731">Sigma factor</keyword>
<comment type="function">
    <text evidence="6">Sigma factors are initiation factors that promote the attachment of RNA polymerase to specific initiation sites and are then released.</text>
</comment>
<comment type="similarity">
    <text evidence="6">Belongs to the sigma-70 factor family. SigI subfamily.</text>
</comment>
<keyword evidence="2 6" id="KW-0805">Transcription regulation</keyword>
<dbReference type="Proteomes" id="UP000680638">
    <property type="component" value="Unassembled WGS sequence"/>
</dbReference>
<evidence type="ECO:0000256" key="3">
    <source>
        <dbReference type="ARBA" id="ARBA00023082"/>
    </source>
</evidence>
<evidence type="ECO:0000256" key="5">
    <source>
        <dbReference type="ARBA" id="ARBA00023163"/>
    </source>
</evidence>
<dbReference type="PANTHER" id="PTHR30385">
    <property type="entry name" value="SIGMA FACTOR F FLAGELLAR"/>
    <property type="match status" value="1"/>
</dbReference>
<dbReference type="Gene3D" id="1.10.1740.10">
    <property type="match status" value="1"/>
</dbReference>
<protein>
    <recommendedName>
        <fullName evidence="6">RNA polymerase sigma factor SigI</fullName>
    </recommendedName>
</protein>
<comment type="caution">
    <text evidence="8">The sequence shown here is derived from an EMBL/GenBank/DDBJ whole genome shotgun (WGS) entry which is preliminary data.</text>
</comment>
<dbReference type="EMBL" id="BORW01000014">
    <property type="protein sequence ID" value="GIO68044.1"/>
    <property type="molecule type" value="Genomic_DNA"/>
</dbReference>
<dbReference type="PIRSF" id="PIRSF038953">
    <property type="entry name" value="SigI"/>
    <property type="match status" value="1"/>
</dbReference>
<reference evidence="8 9" key="1">
    <citation type="submission" date="2021-03" db="EMBL/GenBank/DDBJ databases">
        <title>Antimicrobial resistance genes in bacteria isolated from Japanese honey, and their potential for conferring macrolide and lincosamide resistance in the American foulbrood pathogen Paenibacillus larvae.</title>
        <authorList>
            <person name="Okamoto M."/>
            <person name="Kumagai M."/>
            <person name="Kanamori H."/>
            <person name="Takamatsu D."/>
        </authorList>
    </citation>
    <scope>NUCLEOTIDE SEQUENCE [LARGE SCALE GENOMIC DNA]</scope>
    <source>
        <strain evidence="8 9">J21TS3</strain>
    </source>
</reference>
<keyword evidence="4 6" id="KW-0238">DNA-binding</keyword>
<feature type="short sequence motif" description="Polymerase core binding" evidence="6">
    <location>
        <begin position="50"/>
        <end position="63"/>
    </location>
</feature>
<feature type="DNA-binding region" description="H-T-H motif" evidence="6">
    <location>
        <begin position="194"/>
        <end position="213"/>
    </location>
</feature>
<dbReference type="RefSeq" id="WP_212950434.1">
    <property type="nucleotide sequence ID" value="NZ_BORW01000014.1"/>
</dbReference>
<gene>
    <name evidence="6 8" type="primary">sigI</name>
    <name evidence="8" type="ORF">J21TS3_28650</name>
</gene>
<keyword evidence="9" id="KW-1185">Reference proteome</keyword>
<dbReference type="InterPro" id="IPR014244">
    <property type="entry name" value="RNA_pol_sigma-I"/>
</dbReference>
<organism evidence="8 9">
    <name type="scientific">Paenibacillus cookii</name>
    <dbReference type="NCBI Taxonomy" id="157839"/>
    <lineage>
        <taxon>Bacteria</taxon>
        <taxon>Bacillati</taxon>
        <taxon>Bacillota</taxon>
        <taxon>Bacilli</taxon>
        <taxon>Bacillales</taxon>
        <taxon>Paenibacillaceae</taxon>
        <taxon>Paenibacillus</taxon>
    </lineage>
</organism>
<evidence type="ECO:0000313" key="9">
    <source>
        <dbReference type="Proteomes" id="UP000680638"/>
    </source>
</evidence>
<dbReference type="HAMAP" id="MF_02064">
    <property type="entry name" value="Sigma70_SigI"/>
    <property type="match status" value="1"/>
</dbReference>
<feature type="domain" description="RNA polymerase sigma-70 region 2" evidence="7">
    <location>
        <begin position="25"/>
        <end position="95"/>
    </location>
</feature>
<sequence length="241" mass="28213">MLDGRSIESVIKSAQEGNRSERDWIIEQYRPFILRTVSQVCKSPIGWERDEASIGMIALNEAIDRYDSGMKKSFDNFAYMMIHNRLVDEFRRQGRILKSESVILNEPGDLFDQTPSEIASSLERYDREQSASELAMELLAYDEALQEYGVSLEELEDCSPKHRDTRKQMIQIAKRFSEQPEWLDVLKQTKRLPIKNMLKMFKVGHKTLERNRKYIIALVLIYACPEFERIRSTVSFANMEE</sequence>
<dbReference type="NCBIfam" id="TIGR02895">
    <property type="entry name" value="spore_sigI"/>
    <property type="match status" value="1"/>
</dbReference>
<dbReference type="SUPFAM" id="SSF88946">
    <property type="entry name" value="Sigma2 domain of RNA polymerase sigma factors"/>
    <property type="match status" value="1"/>
</dbReference>
<dbReference type="InterPro" id="IPR014284">
    <property type="entry name" value="RNA_pol_sigma-70_dom"/>
</dbReference>
<evidence type="ECO:0000259" key="7">
    <source>
        <dbReference type="Pfam" id="PF04542"/>
    </source>
</evidence>
<proteinExistence type="inferred from homology"/>
<dbReference type="InterPro" id="IPR013325">
    <property type="entry name" value="RNA_pol_sigma_r2"/>
</dbReference>
<keyword evidence="5 6" id="KW-0804">Transcription</keyword>
<keyword evidence="6" id="KW-0346">Stress response</keyword>